<comment type="caution">
    <text evidence="4">The sequence shown here is derived from an EMBL/GenBank/DDBJ whole genome shotgun (WGS) entry which is preliminary data.</text>
</comment>
<protein>
    <submittedName>
        <fullName evidence="4">Aryldialkylphosphatase</fullName>
    </submittedName>
</protein>
<evidence type="ECO:0000256" key="2">
    <source>
        <dbReference type="ARBA" id="ARBA00022801"/>
    </source>
</evidence>
<dbReference type="InterPro" id="IPR001559">
    <property type="entry name" value="Phosphotriesterase"/>
</dbReference>
<keyword evidence="5" id="KW-1185">Reference proteome</keyword>
<evidence type="ECO:0000256" key="1">
    <source>
        <dbReference type="ARBA" id="ARBA00022723"/>
    </source>
</evidence>
<dbReference type="Pfam" id="PF02126">
    <property type="entry name" value="PTE"/>
    <property type="match status" value="1"/>
</dbReference>
<keyword evidence="1" id="KW-0479">Metal-binding</keyword>
<evidence type="ECO:0000313" key="4">
    <source>
        <dbReference type="EMBL" id="MBO1077707.1"/>
    </source>
</evidence>
<dbReference type="PANTHER" id="PTHR10819:SF3">
    <property type="entry name" value="PHOSPHOTRIESTERASE-RELATED PROTEIN"/>
    <property type="match status" value="1"/>
</dbReference>
<name>A0ABS3KJR3_9PROT</name>
<organism evidence="4 5">
    <name type="scientific">Roseomonas haemaphysalidis</name>
    <dbReference type="NCBI Taxonomy" id="2768162"/>
    <lineage>
        <taxon>Bacteria</taxon>
        <taxon>Pseudomonadati</taxon>
        <taxon>Pseudomonadota</taxon>
        <taxon>Alphaproteobacteria</taxon>
        <taxon>Acetobacterales</taxon>
        <taxon>Roseomonadaceae</taxon>
        <taxon>Roseomonas</taxon>
    </lineage>
</organism>
<dbReference type="SUPFAM" id="SSF51556">
    <property type="entry name" value="Metallo-dependent hydrolases"/>
    <property type="match status" value="1"/>
</dbReference>
<comment type="similarity">
    <text evidence="3">Belongs to the metallo-dependent hydrolases superfamily. Phosphotriesterase family.</text>
</comment>
<dbReference type="InterPro" id="IPR032466">
    <property type="entry name" value="Metal_Hydrolase"/>
</dbReference>
<dbReference type="PANTHER" id="PTHR10819">
    <property type="entry name" value="PHOSPHOTRIESTERASE-RELATED"/>
    <property type="match status" value="1"/>
</dbReference>
<accession>A0ABS3KJR3</accession>
<keyword evidence="2" id="KW-0378">Hydrolase</keyword>
<dbReference type="EMBL" id="JACTNG010000001">
    <property type="protein sequence ID" value="MBO1077707.1"/>
    <property type="molecule type" value="Genomic_DNA"/>
</dbReference>
<dbReference type="Gene3D" id="3.20.20.140">
    <property type="entry name" value="Metal-dependent hydrolases"/>
    <property type="match status" value="1"/>
</dbReference>
<evidence type="ECO:0000256" key="3">
    <source>
        <dbReference type="PROSITE-ProRule" id="PRU00679"/>
    </source>
</evidence>
<dbReference type="PROSITE" id="PS51347">
    <property type="entry name" value="PHOSPHOTRIESTERASE_2"/>
    <property type="match status" value="1"/>
</dbReference>
<comment type="caution">
    <text evidence="3">Lacks conserved residue(s) required for the propagation of feature annotation.</text>
</comment>
<proteinExistence type="inferred from homology"/>
<gene>
    <name evidence="4" type="ORF">IAI61_01595</name>
</gene>
<evidence type="ECO:0000313" key="5">
    <source>
        <dbReference type="Proteomes" id="UP001518989"/>
    </source>
</evidence>
<sequence>MPWPGSSRPAGPFWRAEQVARIDRATLRGRVQTVSGLIAPDQVGPALMHEHLLIDLNPPRLRAEAVGGAAGDITLCNCFDIRWGRTASPFNMRLDSRELAIAELRRMYAAGGRTLVDLTVGGLQPDPQGLAAIAAATGVQVVMGSGHYVQEYQDPALAGYRVEDFAMEIIGQVLEGAWGTEIRAGIIGEIGCQAPWTEQEKRVMRGAILAQAETGAALNVHPGRDADQPQEVATFVRAHGGPMERLIISHIDRTIFDDTRLLRLADTGCVVEFDLFGWEDSYYLPSDAVDMPNDAARLRMLRTLLDHGHGERILISQDICTRTRLNRYGGHGYDHIFSNIVPLMRRRGFDEREIDTILVRNPRRLLTFV</sequence>
<dbReference type="Proteomes" id="UP001518989">
    <property type="component" value="Unassembled WGS sequence"/>
</dbReference>
<reference evidence="4 5" key="1">
    <citation type="submission" date="2020-09" db="EMBL/GenBank/DDBJ databases">
        <title>Roseomonas.</title>
        <authorList>
            <person name="Zhu W."/>
        </authorList>
    </citation>
    <scope>NUCLEOTIDE SEQUENCE [LARGE SCALE GENOMIC DNA]</scope>
    <source>
        <strain evidence="4 5">573</strain>
    </source>
</reference>